<sequence>MRFLEFQENRNRRSKALLNQDPKYAGWDNGQIRILNNYFTDYLNGLEEAISDGNIYISPDYNRVNSDIWEKCKKLSDMGFVIGGSTILNLYGFIERKIGDIDLFLGTDDIEFYVEDHKKVEDSGEDYVDHSDGGNDANGERVKVNVDGFGIMDVFNQRVDYYIYDGVKINSPFVALRAKIQYKRLKDIQDFIFMAKTI</sequence>
<accession>A0A8D9CBN2</accession>
<gene>
    <name evidence="1" type="ORF">SLAVMIC_00092</name>
</gene>
<dbReference type="EMBL" id="OU342829">
    <property type="protein sequence ID" value="CAG7579785.1"/>
    <property type="molecule type" value="Genomic_DNA"/>
</dbReference>
<name>A0A8D9CBN2_9VIRU</name>
<proteinExistence type="predicted"/>
<dbReference type="Gene3D" id="3.30.460.40">
    <property type="match status" value="1"/>
</dbReference>
<evidence type="ECO:0000313" key="1">
    <source>
        <dbReference type="EMBL" id="CAG7579785.1"/>
    </source>
</evidence>
<protein>
    <submittedName>
        <fullName evidence="1">Uncharacterized protein</fullName>
    </submittedName>
</protein>
<reference evidence="1" key="1">
    <citation type="submission" date="2021-06" db="EMBL/GenBank/DDBJ databases">
        <authorList>
            <person name="Gannon L."/>
            <person name="Redgwell R T."/>
            <person name="Michniewski S."/>
            <person name="Harrison D C."/>
            <person name="Millard A."/>
        </authorList>
    </citation>
    <scope>NUCLEOTIDE SEQUENCE</scope>
</reference>
<organism evidence="1">
    <name type="scientific">uncultured marine phage</name>
    <dbReference type="NCBI Taxonomy" id="707152"/>
    <lineage>
        <taxon>Viruses</taxon>
        <taxon>environmental samples</taxon>
    </lineage>
</organism>